<dbReference type="EMBL" id="FWDO01000005">
    <property type="protein sequence ID" value="SLM19180.1"/>
    <property type="molecule type" value="Genomic_DNA"/>
</dbReference>
<evidence type="ECO:0000259" key="3">
    <source>
        <dbReference type="Pfam" id="PF02525"/>
    </source>
</evidence>
<dbReference type="AlphaFoldDB" id="A0A3P3XSF1"/>
<accession>A0A3P3XSF1</accession>
<evidence type="ECO:0000256" key="1">
    <source>
        <dbReference type="ARBA" id="ARBA00006252"/>
    </source>
</evidence>
<dbReference type="InterPro" id="IPR003680">
    <property type="entry name" value="Flavodoxin_fold"/>
</dbReference>
<sequence>MNALVVLAQPKKPSFNSAIAEKVTESLESQGCSPVELIDLYNDNFDPVMPQEELPRKFSFDETTLRYQERIQGADRVVFVYPDWWGGPPAIMKGFLDRVFRPGIAYGFRETDFRNDDAPGLFTGKRFDVFVTTDAAAPPDGAIDTWPPALVWKRNVLAFCGVSDAVVHVFWNLRHSSYAQRKAWLDGIPARLSIRPKSAQD</sequence>
<reference evidence="4" key="1">
    <citation type="submission" date="2017-02" db="EMBL/GenBank/DDBJ databases">
        <authorList>
            <person name="Regsiter A."/>
            <person name="William W."/>
        </authorList>
    </citation>
    <scope>NUCLEOTIDE SEQUENCE</scope>
    <source>
        <strain evidence="4">BdmA 4</strain>
    </source>
</reference>
<keyword evidence="2" id="KW-0560">Oxidoreductase</keyword>
<comment type="similarity">
    <text evidence="1">Belongs to the NAD(P)H dehydrogenase (quinone) family.</text>
</comment>
<dbReference type="PANTHER" id="PTHR10204">
    <property type="entry name" value="NAD P H OXIDOREDUCTASE-RELATED"/>
    <property type="match status" value="1"/>
</dbReference>
<dbReference type="SUPFAM" id="SSF52218">
    <property type="entry name" value="Flavoproteins"/>
    <property type="match status" value="1"/>
</dbReference>
<dbReference type="GO" id="GO:0005829">
    <property type="term" value="C:cytosol"/>
    <property type="evidence" value="ECO:0007669"/>
    <property type="project" value="TreeGrafter"/>
</dbReference>
<gene>
    <name evidence="4" type="ORF">SPIRO4BDMA_50695</name>
</gene>
<proteinExistence type="inferred from homology"/>
<evidence type="ECO:0000256" key="2">
    <source>
        <dbReference type="ARBA" id="ARBA00023002"/>
    </source>
</evidence>
<dbReference type="Gene3D" id="3.40.50.360">
    <property type="match status" value="1"/>
</dbReference>
<dbReference type="Pfam" id="PF02525">
    <property type="entry name" value="Flavodoxin_2"/>
    <property type="match status" value="1"/>
</dbReference>
<name>A0A3P3XSF1_9SPIR</name>
<evidence type="ECO:0000313" key="4">
    <source>
        <dbReference type="EMBL" id="SLM19180.1"/>
    </source>
</evidence>
<dbReference type="GO" id="GO:0003955">
    <property type="term" value="F:NAD(P)H dehydrogenase (quinone) activity"/>
    <property type="evidence" value="ECO:0007669"/>
    <property type="project" value="TreeGrafter"/>
</dbReference>
<organism evidence="4">
    <name type="scientific">uncultured spirochete</name>
    <dbReference type="NCBI Taxonomy" id="156406"/>
    <lineage>
        <taxon>Bacteria</taxon>
        <taxon>Pseudomonadati</taxon>
        <taxon>Spirochaetota</taxon>
        <taxon>Spirochaetia</taxon>
        <taxon>Spirochaetales</taxon>
        <taxon>environmental samples</taxon>
    </lineage>
</organism>
<feature type="domain" description="Flavodoxin-like fold" evidence="3">
    <location>
        <begin position="1"/>
        <end position="174"/>
    </location>
</feature>
<dbReference type="PANTHER" id="PTHR10204:SF34">
    <property type="entry name" value="NAD(P)H DEHYDROGENASE [QUINONE] 1 ISOFORM 1"/>
    <property type="match status" value="1"/>
</dbReference>
<dbReference type="InterPro" id="IPR051545">
    <property type="entry name" value="NAD(P)H_dehydrogenase_qn"/>
</dbReference>
<protein>
    <submittedName>
        <fullName evidence="4">NAD(P)H dehydrogenase (Quinone)</fullName>
    </submittedName>
</protein>
<dbReference type="InterPro" id="IPR029039">
    <property type="entry name" value="Flavoprotein-like_sf"/>
</dbReference>